<evidence type="ECO:0000259" key="2">
    <source>
        <dbReference type="PROSITE" id="PS50164"/>
    </source>
</evidence>
<evidence type="ECO:0000256" key="1">
    <source>
        <dbReference type="ARBA" id="ARBA00007435"/>
    </source>
</evidence>
<feature type="domain" description="GIY-YIG" evidence="2">
    <location>
        <begin position="5"/>
        <end position="80"/>
    </location>
</feature>
<reference evidence="3 4" key="1">
    <citation type="journal article" date="2016" name="Nat. Commun.">
        <title>Thousands of microbial genomes shed light on interconnected biogeochemical processes in an aquifer system.</title>
        <authorList>
            <person name="Anantharaman K."/>
            <person name="Brown C.T."/>
            <person name="Hug L.A."/>
            <person name="Sharon I."/>
            <person name="Castelle C.J."/>
            <person name="Probst A.J."/>
            <person name="Thomas B.C."/>
            <person name="Singh A."/>
            <person name="Wilkins M.J."/>
            <person name="Karaoz U."/>
            <person name="Brodie E.L."/>
            <person name="Williams K.H."/>
            <person name="Hubbard S.S."/>
            <person name="Banfield J.F."/>
        </authorList>
    </citation>
    <scope>NUCLEOTIDE SEQUENCE [LARGE SCALE GENOMIC DNA]</scope>
</reference>
<evidence type="ECO:0000313" key="3">
    <source>
        <dbReference type="EMBL" id="OGZ39661.1"/>
    </source>
</evidence>
<organism evidence="3 4">
    <name type="scientific">Candidatus Portnoybacteria bacterium RIFCSPLOWO2_02_FULL_39_11</name>
    <dbReference type="NCBI Taxonomy" id="1802001"/>
    <lineage>
        <taxon>Bacteria</taxon>
        <taxon>Candidatus Portnoyibacteriota</taxon>
    </lineage>
</organism>
<dbReference type="PANTHER" id="PTHR34477">
    <property type="entry name" value="UPF0213 PROTEIN YHBQ"/>
    <property type="match status" value="1"/>
</dbReference>
<protein>
    <recommendedName>
        <fullName evidence="2">GIY-YIG domain-containing protein</fullName>
    </recommendedName>
</protein>
<accession>A0A1G2FQ60</accession>
<comment type="similarity">
    <text evidence="1">Belongs to the UPF0213 family.</text>
</comment>
<comment type="caution">
    <text evidence="3">The sequence shown here is derived from an EMBL/GenBank/DDBJ whole genome shotgun (WGS) entry which is preliminary data.</text>
</comment>
<dbReference type="SMART" id="SM00465">
    <property type="entry name" value="GIYc"/>
    <property type="match status" value="1"/>
</dbReference>
<name>A0A1G2FQ60_9BACT</name>
<dbReference type="PROSITE" id="PS50164">
    <property type="entry name" value="GIY_YIG"/>
    <property type="match status" value="1"/>
</dbReference>
<dbReference type="PANTHER" id="PTHR34477:SF1">
    <property type="entry name" value="UPF0213 PROTEIN YHBQ"/>
    <property type="match status" value="1"/>
</dbReference>
<proteinExistence type="inferred from homology"/>
<dbReference type="CDD" id="cd10456">
    <property type="entry name" value="GIY-YIG_UPF0213"/>
    <property type="match status" value="1"/>
</dbReference>
<dbReference type="EMBL" id="MHNF01000049">
    <property type="protein sequence ID" value="OGZ39661.1"/>
    <property type="molecule type" value="Genomic_DNA"/>
</dbReference>
<gene>
    <name evidence="3" type="ORF">A3B04_01410</name>
</gene>
<dbReference type="Pfam" id="PF01541">
    <property type="entry name" value="GIY-YIG"/>
    <property type="match status" value="1"/>
</dbReference>
<dbReference type="SUPFAM" id="SSF82771">
    <property type="entry name" value="GIY-YIG endonuclease"/>
    <property type="match status" value="1"/>
</dbReference>
<dbReference type="AlphaFoldDB" id="A0A1G2FQ60"/>
<dbReference type="InterPro" id="IPR035901">
    <property type="entry name" value="GIY-YIG_endonuc_sf"/>
</dbReference>
<evidence type="ECO:0000313" key="4">
    <source>
        <dbReference type="Proteomes" id="UP000177126"/>
    </source>
</evidence>
<dbReference type="Gene3D" id="3.40.1440.10">
    <property type="entry name" value="GIY-YIG endonuclease"/>
    <property type="match status" value="1"/>
</dbReference>
<dbReference type="InterPro" id="IPR000305">
    <property type="entry name" value="GIY-YIG_endonuc"/>
</dbReference>
<dbReference type="InterPro" id="IPR050190">
    <property type="entry name" value="UPF0213_domain"/>
</dbReference>
<sequence length="90" mass="11180">MKTKWKWYVYIIECADGLYYTGMTWKPDLRWIQHLSGLGSKFTSRHKPKEVVYLEEYENLDEARRRERQIKDWNQNKKRKLINGKWGKWQ</sequence>
<dbReference type="Proteomes" id="UP000177126">
    <property type="component" value="Unassembled WGS sequence"/>
</dbReference>